<dbReference type="GO" id="GO:0015935">
    <property type="term" value="C:small ribosomal subunit"/>
    <property type="evidence" value="ECO:0007669"/>
    <property type="project" value="TreeGrafter"/>
</dbReference>
<keyword evidence="5 8" id="KW-0689">Ribosomal protein</keyword>
<evidence type="ECO:0000256" key="7">
    <source>
        <dbReference type="ARBA" id="ARBA00035136"/>
    </source>
</evidence>
<dbReference type="NCBIfam" id="TIGR00029">
    <property type="entry name" value="S20"/>
    <property type="match status" value="1"/>
</dbReference>
<evidence type="ECO:0000256" key="1">
    <source>
        <dbReference type="ARBA" id="ARBA00003134"/>
    </source>
</evidence>
<gene>
    <name evidence="8" type="primary">rpsT</name>
    <name evidence="10" type="ORF">E1269_23275</name>
</gene>
<dbReference type="Gene3D" id="1.20.58.110">
    <property type="entry name" value="Ribosomal protein S20"/>
    <property type="match status" value="1"/>
</dbReference>
<dbReference type="OrthoDB" id="9807974at2"/>
<evidence type="ECO:0000313" key="11">
    <source>
        <dbReference type="Proteomes" id="UP000294739"/>
    </source>
</evidence>
<keyword evidence="11" id="KW-1185">Reference proteome</keyword>
<evidence type="ECO:0000256" key="9">
    <source>
        <dbReference type="SAM" id="MobiDB-lite"/>
    </source>
</evidence>
<evidence type="ECO:0000313" key="10">
    <source>
        <dbReference type="EMBL" id="TDE01287.1"/>
    </source>
</evidence>
<sequence length="86" mass="9482">MANIKSQKKRILTNEKARLRNKAVKSSLKTAIRRFHEAADAGETQQAVTLARDASRKLDKAASKGVIHKNQAANRKSSIAKRAESL</sequence>
<proteinExistence type="inferred from homology"/>
<comment type="function">
    <text evidence="1 8">Binds directly to 16S ribosomal RNA.</text>
</comment>
<evidence type="ECO:0000256" key="6">
    <source>
        <dbReference type="ARBA" id="ARBA00023274"/>
    </source>
</evidence>
<keyword evidence="6 8" id="KW-0687">Ribonucleoprotein</keyword>
<evidence type="ECO:0000256" key="5">
    <source>
        <dbReference type="ARBA" id="ARBA00022980"/>
    </source>
</evidence>
<dbReference type="GO" id="GO:0003735">
    <property type="term" value="F:structural constituent of ribosome"/>
    <property type="evidence" value="ECO:0007669"/>
    <property type="project" value="InterPro"/>
</dbReference>
<dbReference type="PANTHER" id="PTHR33398:SF1">
    <property type="entry name" value="SMALL RIBOSOMAL SUBUNIT PROTEIN BS20C"/>
    <property type="match status" value="1"/>
</dbReference>
<evidence type="ECO:0000256" key="8">
    <source>
        <dbReference type="HAMAP-Rule" id="MF_00500"/>
    </source>
</evidence>
<dbReference type="EMBL" id="SMKZ01000042">
    <property type="protein sequence ID" value="TDE01287.1"/>
    <property type="molecule type" value="Genomic_DNA"/>
</dbReference>
<dbReference type="GO" id="GO:0005829">
    <property type="term" value="C:cytosol"/>
    <property type="evidence" value="ECO:0007669"/>
    <property type="project" value="TreeGrafter"/>
</dbReference>
<dbReference type="Pfam" id="PF01649">
    <property type="entry name" value="Ribosomal_S20p"/>
    <property type="match status" value="1"/>
</dbReference>
<evidence type="ECO:0000256" key="2">
    <source>
        <dbReference type="ARBA" id="ARBA00007634"/>
    </source>
</evidence>
<dbReference type="FunCoup" id="A0A4R5CPF3">
    <property type="interactions" value="78"/>
</dbReference>
<dbReference type="InterPro" id="IPR036510">
    <property type="entry name" value="Ribosomal_bS20_sf"/>
</dbReference>
<comment type="similarity">
    <text evidence="2 8">Belongs to the bacterial ribosomal protein bS20 family.</text>
</comment>
<dbReference type="SUPFAM" id="SSF46992">
    <property type="entry name" value="Ribosomal protein S20"/>
    <property type="match status" value="1"/>
</dbReference>
<dbReference type="PANTHER" id="PTHR33398">
    <property type="entry name" value="30S RIBOSOMAL PROTEIN S20"/>
    <property type="match status" value="1"/>
</dbReference>
<dbReference type="InterPro" id="IPR002583">
    <property type="entry name" value="Ribosomal_bS20"/>
</dbReference>
<evidence type="ECO:0000256" key="4">
    <source>
        <dbReference type="ARBA" id="ARBA00022884"/>
    </source>
</evidence>
<organism evidence="10 11">
    <name type="scientific">Jiangella asiatica</name>
    <dbReference type="NCBI Taxonomy" id="2530372"/>
    <lineage>
        <taxon>Bacteria</taxon>
        <taxon>Bacillati</taxon>
        <taxon>Actinomycetota</taxon>
        <taxon>Actinomycetes</taxon>
        <taxon>Jiangellales</taxon>
        <taxon>Jiangellaceae</taxon>
        <taxon>Jiangella</taxon>
    </lineage>
</organism>
<keyword evidence="4 8" id="KW-0694">RNA-binding</keyword>
<reference evidence="10 11" key="1">
    <citation type="submission" date="2019-03" db="EMBL/GenBank/DDBJ databases">
        <title>Draft genome sequences of novel Actinobacteria.</title>
        <authorList>
            <person name="Sahin N."/>
            <person name="Ay H."/>
            <person name="Saygin H."/>
        </authorList>
    </citation>
    <scope>NUCLEOTIDE SEQUENCE [LARGE SCALE GENOMIC DNA]</scope>
    <source>
        <strain evidence="10 11">5K138</strain>
    </source>
</reference>
<feature type="region of interest" description="Disordered" evidence="9">
    <location>
        <begin position="61"/>
        <end position="86"/>
    </location>
</feature>
<dbReference type="Proteomes" id="UP000294739">
    <property type="component" value="Unassembled WGS sequence"/>
</dbReference>
<evidence type="ECO:0000256" key="3">
    <source>
        <dbReference type="ARBA" id="ARBA00022730"/>
    </source>
</evidence>
<dbReference type="AlphaFoldDB" id="A0A4R5CPF3"/>
<dbReference type="RefSeq" id="WP_131899048.1">
    <property type="nucleotide sequence ID" value="NZ_SMKZ01000042.1"/>
</dbReference>
<accession>A0A4R5CPF3</accession>
<dbReference type="HAMAP" id="MF_00500">
    <property type="entry name" value="Ribosomal_bS20"/>
    <property type="match status" value="1"/>
</dbReference>
<keyword evidence="3 8" id="KW-0699">rRNA-binding</keyword>
<dbReference type="GO" id="GO:0070181">
    <property type="term" value="F:small ribosomal subunit rRNA binding"/>
    <property type="evidence" value="ECO:0007669"/>
    <property type="project" value="TreeGrafter"/>
</dbReference>
<dbReference type="InParanoid" id="A0A4R5CPF3"/>
<dbReference type="FunFam" id="1.20.58.110:FF:000001">
    <property type="entry name" value="30S ribosomal protein S20"/>
    <property type="match status" value="1"/>
</dbReference>
<name>A0A4R5CPF3_9ACTN</name>
<comment type="caution">
    <text evidence="10">The sequence shown here is derived from an EMBL/GenBank/DDBJ whole genome shotgun (WGS) entry which is preliminary data.</text>
</comment>
<protein>
    <recommendedName>
        <fullName evidence="7 8">Small ribosomal subunit protein bS20</fullName>
    </recommendedName>
</protein>
<dbReference type="GO" id="GO:0006412">
    <property type="term" value="P:translation"/>
    <property type="evidence" value="ECO:0007669"/>
    <property type="project" value="UniProtKB-UniRule"/>
</dbReference>